<dbReference type="Proteomes" id="UP000255098">
    <property type="component" value="Unassembled WGS sequence"/>
</dbReference>
<dbReference type="AlphaFoldDB" id="A0A379AUD8"/>
<name>A0A379AUD8_AVIAV</name>
<protein>
    <recommendedName>
        <fullName evidence="3">SGNH hydrolase-type esterase domain-containing protein</fullName>
    </recommendedName>
</protein>
<dbReference type="Gene3D" id="3.40.50.1110">
    <property type="entry name" value="SGNH hydrolase"/>
    <property type="match status" value="1"/>
</dbReference>
<keyword evidence="2" id="KW-1185">Reference proteome</keyword>
<dbReference type="GeneID" id="300134207"/>
<evidence type="ECO:0008006" key="3">
    <source>
        <dbReference type="Google" id="ProtNLM"/>
    </source>
</evidence>
<proteinExistence type="predicted"/>
<dbReference type="InterPro" id="IPR036514">
    <property type="entry name" value="SGNH_hydro_sf"/>
</dbReference>
<accession>A0A379AUD8</accession>
<dbReference type="SUPFAM" id="SSF52266">
    <property type="entry name" value="SGNH hydrolase"/>
    <property type="match status" value="1"/>
</dbReference>
<dbReference type="EMBL" id="UGSP01000001">
    <property type="protein sequence ID" value="SUB24951.1"/>
    <property type="molecule type" value="Genomic_DNA"/>
</dbReference>
<gene>
    <name evidence="1" type="ORF">NCTC11297_02022</name>
</gene>
<sequence>MIEKRQIRLKEFSPDITKVHTPTDEYRQRAPRLEKGKSFFQRTNSFGFIETHLNYQAESKVILIGDSFIENIFVDESSRISSRIEYEFLRHNKKIKVYNAGVSGATGLGLINLVLNKIIPLKPDLIIYTQPSCDFSALLYKSGYYNDSKFFGNIFPFSGKDKQCYETIQENSYQLENNLIILSTMCKIYNIPLCIATCCSNSSKRQLKIMNDIIRKGDQYDIIDLDEIMPRNDCNFYDKQHLTQIGANYISNIFYNYLSSKLMVRENAQLSVYSIYFEHVDIQKNILLSNAITTHTKSSSSISLKIKNNLDKDINVELKLIDIVRGGEEITLLEINLPALNVIDFSSYIPENVNTFNIKLCCGVNISNSIDIIQSDLYEII</sequence>
<evidence type="ECO:0000313" key="1">
    <source>
        <dbReference type="EMBL" id="SUB24951.1"/>
    </source>
</evidence>
<dbReference type="CDD" id="cd00229">
    <property type="entry name" value="SGNH_hydrolase"/>
    <property type="match status" value="1"/>
</dbReference>
<dbReference type="RefSeq" id="WP_115250056.1">
    <property type="nucleotide sequence ID" value="NZ_UGSP01000001.1"/>
</dbReference>
<dbReference type="GO" id="GO:0016788">
    <property type="term" value="F:hydrolase activity, acting on ester bonds"/>
    <property type="evidence" value="ECO:0007669"/>
    <property type="project" value="UniProtKB-ARBA"/>
</dbReference>
<evidence type="ECO:0000313" key="2">
    <source>
        <dbReference type="Proteomes" id="UP000255098"/>
    </source>
</evidence>
<reference evidence="1 2" key="1">
    <citation type="submission" date="2018-06" db="EMBL/GenBank/DDBJ databases">
        <authorList>
            <consortium name="Pathogen Informatics"/>
            <person name="Doyle S."/>
        </authorList>
    </citation>
    <scope>NUCLEOTIDE SEQUENCE [LARGE SCALE GENOMIC DNA]</scope>
    <source>
        <strain evidence="2">NCTC 11297</strain>
    </source>
</reference>
<organism evidence="1 2">
    <name type="scientific">Avibacterium avium</name>
    <name type="common">Pasteurella avium</name>
    <dbReference type="NCBI Taxonomy" id="751"/>
    <lineage>
        <taxon>Bacteria</taxon>
        <taxon>Pseudomonadati</taxon>
        <taxon>Pseudomonadota</taxon>
        <taxon>Gammaproteobacteria</taxon>
        <taxon>Pasteurellales</taxon>
        <taxon>Pasteurellaceae</taxon>
        <taxon>Avibacterium</taxon>
    </lineage>
</organism>